<comment type="caution">
    <text evidence="2">The sequence shown here is derived from an EMBL/GenBank/DDBJ whole genome shotgun (WGS) entry which is preliminary data.</text>
</comment>
<evidence type="ECO:0000313" key="3">
    <source>
        <dbReference type="Proteomes" id="UP000281431"/>
    </source>
</evidence>
<gene>
    <name evidence="2" type="ORF">EA472_21700</name>
</gene>
<keyword evidence="1" id="KW-0812">Transmembrane</keyword>
<protein>
    <recommendedName>
        <fullName evidence="4">HTTM domain-containing protein</fullName>
    </recommendedName>
</protein>
<dbReference type="Proteomes" id="UP000281431">
    <property type="component" value="Unassembled WGS sequence"/>
</dbReference>
<feature type="transmembrane region" description="Helical" evidence="1">
    <location>
        <begin position="183"/>
        <end position="206"/>
    </location>
</feature>
<feature type="transmembrane region" description="Helical" evidence="1">
    <location>
        <begin position="153"/>
        <end position="171"/>
    </location>
</feature>
<feature type="transmembrane region" description="Helical" evidence="1">
    <location>
        <begin position="328"/>
        <end position="349"/>
    </location>
</feature>
<feature type="transmembrane region" description="Helical" evidence="1">
    <location>
        <begin position="106"/>
        <end position="125"/>
    </location>
</feature>
<keyword evidence="1" id="KW-1133">Transmembrane helix</keyword>
<evidence type="ECO:0000256" key="1">
    <source>
        <dbReference type="SAM" id="Phobius"/>
    </source>
</evidence>
<keyword evidence="3" id="KW-1185">Reference proteome</keyword>
<sequence>MGLLLLYELAFGGWWKFNSDWIGHGAGEPLADRAARAVSDGTYVWYAAVLEGVVIQQAWFWSNLAVVLQLSFAIALLVGFWARPAAIVGLLYFLSVFNMGTIRTSPTFGVAIGFLLVANAGYHYGLDGWISRQSSVWARRSERIASFGSVPRSWYPSIAALAALVGLYYLLTIPDRGYAFADGLALVGVELTVLSAIVAGGFVLAYRGGEPTAIAADGLRVFVGYRLLHEVFVRVEPGVNTLPGWAPLDLQQAVFADIAAAHVTPVGSFIEIVVLPVLSVWLVAFAIVQTAAGIALVAGYRTRLFGSIAVGYLIVLIALGFVRLAPLLLMSAVAAAALGGRYASLDAVSGRARAPASITLSRRTSTPLPARYALGVAAVVLIATGLGLGIEPSGYDTTTGPISLVMVGFAVITLALGLRDFVEPQQAAPLDD</sequence>
<dbReference type="AlphaFoldDB" id="A0A3N6MI42"/>
<feature type="transmembrane region" description="Helical" evidence="1">
    <location>
        <begin position="43"/>
        <end position="61"/>
    </location>
</feature>
<evidence type="ECO:0008006" key="4">
    <source>
        <dbReference type="Google" id="ProtNLM"/>
    </source>
</evidence>
<feature type="transmembrane region" description="Helical" evidence="1">
    <location>
        <begin position="67"/>
        <end position="94"/>
    </location>
</feature>
<feature type="transmembrane region" description="Helical" evidence="1">
    <location>
        <begin position="370"/>
        <end position="390"/>
    </location>
</feature>
<feature type="transmembrane region" description="Helical" evidence="1">
    <location>
        <begin position="272"/>
        <end position="297"/>
    </location>
</feature>
<organism evidence="2 3">
    <name type="scientific">Natrarchaeobius chitinivorans</name>
    <dbReference type="NCBI Taxonomy" id="1679083"/>
    <lineage>
        <taxon>Archaea</taxon>
        <taxon>Methanobacteriati</taxon>
        <taxon>Methanobacteriota</taxon>
        <taxon>Stenosarchaea group</taxon>
        <taxon>Halobacteria</taxon>
        <taxon>Halobacteriales</taxon>
        <taxon>Natrialbaceae</taxon>
        <taxon>Natrarchaeobius</taxon>
    </lineage>
</organism>
<name>A0A3N6MI42_NATCH</name>
<keyword evidence="1" id="KW-0472">Membrane</keyword>
<reference evidence="2 3" key="1">
    <citation type="submission" date="2018-10" db="EMBL/GenBank/DDBJ databases">
        <title>Natrarchaeobius chitinivorans gen. nov., sp. nov., and Natrarchaeobius haloalkaliphilus sp. nov., alkaliphilic, chitin-utilizing haloarchaea from hypersaline alkaline lakes.</title>
        <authorList>
            <person name="Sorokin D.Y."/>
            <person name="Elcheninov A.G."/>
            <person name="Kostrikina N.A."/>
            <person name="Bale N.J."/>
            <person name="Sinninghe Damste J.S."/>
            <person name="Khijniak T.V."/>
            <person name="Kublanov I.V."/>
            <person name="Toshchakov S.V."/>
        </authorList>
    </citation>
    <scope>NUCLEOTIDE SEQUENCE [LARGE SCALE GENOMIC DNA]</scope>
    <source>
        <strain evidence="2 3">AArcht7</strain>
    </source>
</reference>
<dbReference type="EMBL" id="REFZ01000034">
    <property type="protein sequence ID" value="RQG95301.1"/>
    <property type="molecule type" value="Genomic_DNA"/>
</dbReference>
<evidence type="ECO:0000313" key="2">
    <source>
        <dbReference type="EMBL" id="RQG95301.1"/>
    </source>
</evidence>
<feature type="transmembrane region" description="Helical" evidence="1">
    <location>
        <begin position="402"/>
        <end position="422"/>
    </location>
</feature>
<feature type="transmembrane region" description="Helical" evidence="1">
    <location>
        <begin position="304"/>
        <end position="322"/>
    </location>
</feature>
<accession>A0A3N6MI42</accession>
<proteinExistence type="predicted"/>